<dbReference type="EMBL" id="BMYD01000002">
    <property type="protein sequence ID" value="GHA79730.1"/>
    <property type="molecule type" value="Genomic_DNA"/>
</dbReference>
<dbReference type="SUPFAM" id="SSF51735">
    <property type="entry name" value="NAD(P)-binding Rossmann-fold domains"/>
    <property type="match status" value="1"/>
</dbReference>
<dbReference type="InterPro" id="IPR036291">
    <property type="entry name" value="NAD(P)-bd_dom_sf"/>
</dbReference>
<reference evidence="7" key="1">
    <citation type="journal article" date="2014" name="Int. J. Syst. Evol. Microbiol.">
        <title>Complete genome sequence of Corynebacterium casei LMG S-19264T (=DSM 44701T), isolated from a smear-ripened cheese.</title>
        <authorList>
            <consortium name="US DOE Joint Genome Institute (JGI-PGF)"/>
            <person name="Walter F."/>
            <person name="Albersmeier A."/>
            <person name="Kalinowski J."/>
            <person name="Ruckert C."/>
        </authorList>
    </citation>
    <scope>NUCLEOTIDE SEQUENCE</scope>
    <source>
        <strain evidence="7">KCTC 23077</strain>
    </source>
</reference>
<dbReference type="CDD" id="cd05360">
    <property type="entry name" value="SDR_c3"/>
    <property type="match status" value="1"/>
</dbReference>
<keyword evidence="5" id="KW-0812">Transmembrane</keyword>
<dbReference type="PROSITE" id="PS00061">
    <property type="entry name" value="ADH_SHORT"/>
    <property type="match status" value="1"/>
</dbReference>
<evidence type="ECO:0000313" key="8">
    <source>
        <dbReference type="Proteomes" id="UP000646426"/>
    </source>
</evidence>
<dbReference type="PRINTS" id="PR00081">
    <property type="entry name" value="GDHRDH"/>
</dbReference>
<dbReference type="Gene3D" id="3.40.50.720">
    <property type="entry name" value="NAD(P)-binding Rossmann-like Domain"/>
    <property type="match status" value="1"/>
</dbReference>
<evidence type="ECO:0000256" key="4">
    <source>
        <dbReference type="SAM" id="MobiDB-lite"/>
    </source>
</evidence>
<dbReference type="Proteomes" id="UP000646426">
    <property type="component" value="Unassembled WGS sequence"/>
</dbReference>
<dbReference type="InterPro" id="IPR057326">
    <property type="entry name" value="KR_dom"/>
</dbReference>
<dbReference type="PRINTS" id="PR00080">
    <property type="entry name" value="SDRFAMILY"/>
</dbReference>
<accession>A0A918SZD2</accession>
<evidence type="ECO:0000256" key="2">
    <source>
        <dbReference type="ARBA" id="ARBA00023002"/>
    </source>
</evidence>
<dbReference type="InterPro" id="IPR020904">
    <property type="entry name" value="Sc_DH/Rdtase_CS"/>
</dbReference>
<proteinExistence type="inferred from homology"/>
<evidence type="ECO:0000256" key="5">
    <source>
        <dbReference type="SAM" id="Phobius"/>
    </source>
</evidence>
<feature type="region of interest" description="Disordered" evidence="4">
    <location>
        <begin position="268"/>
        <end position="303"/>
    </location>
</feature>
<name>A0A918SZD2_9GAMM</name>
<dbReference type="SMART" id="SM00822">
    <property type="entry name" value="PKS_KR"/>
    <property type="match status" value="1"/>
</dbReference>
<keyword evidence="5" id="KW-1133">Transmembrane helix</keyword>
<protein>
    <submittedName>
        <fullName evidence="7">Short-chain dehydrogenase</fullName>
    </submittedName>
</protein>
<evidence type="ECO:0000256" key="1">
    <source>
        <dbReference type="ARBA" id="ARBA00006484"/>
    </source>
</evidence>
<evidence type="ECO:0000313" key="7">
    <source>
        <dbReference type="EMBL" id="GHA79730.1"/>
    </source>
</evidence>
<dbReference type="InterPro" id="IPR002347">
    <property type="entry name" value="SDR_fam"/>
</dbReference>
<dbReference type="AlphaFoldDB" id="A0A918SZD2"/>
<reference evidence="7" key="2">
    <citation type="submission" date="2020-09" db="EMBL/GenBank/DDBJ databases">
        <authorList>
            <person name="Sun Q."/>
            <person name="Kim S."/>
        </authorList>
    </citation>
    <scope>NUCLEOTIDE SEQUENCE</scope>
    <source>
        <strain evidence="7">KCTC 23077</strain>
    </source>
</reference>
<feature type="domain" description="Ketoreductase" evidence="6">
    <location>
        <begin position="11"/>
        <end position="197"/>
    </location>
</feature>
<keyword evidence="5" id="KW-0472">Membrane</keyword>
<dbReference type="NCBIfam" id="NF005495">
    <property type="entry name" value="PRK07109.1"/>
    <property type="match status" value="1"/>
</dbReference>
<comment type="caution">
    <text evidence="7">The sequence shown here is derived from an EMBL/GenBank/DDBJ whole genome shotgun (WGS) entry which is preliminary data.</text>
</comment>
<keyword evidence="2" id="KW-0560">Oxidoreductase</keyword>
<gene>
    <name evidence="7" type="primary">yxnA</name>
    <name evidence="7" type="ORF">GCM10007067_16610</name>
</gene>
<evidence type="ECO:0000259" key="6">
    <source>
        <dbReference type="SMART" id="SM00822"/>
    </source>
</evidence>
<evidence type="ECO:0000256" key="3">
    <source>
        <dbReference type="RuleBase" id="RU000363"/>
    </source>
</evidence>
<keyword evidence="8" id="KW-1185">Reference proteome</keyword>
<dbReference type="GO" id="GO:0016491">
    <property type="term" value="F:oxidoreductase activity"/>
    <property type="evidence" value="ECO:0007669"/>
    <property type="project" value="UniProtKB-KW"/>
</dbReference>
<dbReference type="PANTHER" id="PTHR44196:SF1">
    <property type="entry name" value="DEHYDROGENASE_REDUCTASE SDR FAMILY MEMBER 7B"/>
    <property type="match status" value="1"/>
</dbReference>
<dbReference type="GO" id="GO:0016020">
    <property type="term" value="C:membrane"/>
    <property type="evidence" value="ECO:0007669"/>
    <property type="project" value="TreeGrafter"/>
</dbReference>
<dbReference type="Pfam" id="PF00106">
    <property type="entry name" value="adh_short"/>
    <property type="match status" value="1"/>
</dbReference>
<sequence length="303" mass="32870">MHARHRPIDEQVIVITGATSGIGLCTALLAAERGAKVVLAARSAGTLDAIVEQIRFDGGDAIAASVDVADRYEVAQVAHAAVERFGRVDTWVNNAGVTVYARLDETAEHDHRRLFETNYWGVVNGSLEALPLLRRSGGALINVGSETCDAVLPLQGAYCASKHAMKGFTDALRLEVEQIERAPVSITLVQPAAVNTPYPQHARNYMDREPKVVGEPMDPHRVAEAILKAAVEGGREVHVGTMALMHATVSRWMPRIGDRFAARLVDQQQDETEPRFPQGALHGPHDTGRIYGRVPFVPPEAAD</sequence>
<comment type="similarity">
    <text evidence="1 3">Belongs to the short-chain dehydrogenases/reductases (SDR) family.</text>
</comment>
<organism evidence="7 8">
    <name type="scientific">Cognatilysobacter bugurensis</name>
    <dbReference type="NCBI Taxonomy" id="543356"/>
    <lineage>
        <taxon>Bacteria</taxon>
        <taxon>Pseudomonadati</taxon>
        <taxon>Pseudomonadota</taxon>
        <taxon>Gammaproteobacteria</taxon>
        <taxon>Lysobacterales</taxon>
        <taxon>Lysobacteraceae</taxon>
        <taxon>Cognatilysobacter</taxon>
    </lineage>
</organism>
<dbReference type="RefSeq" id="WP_189455315.1">
    <property type="nucleotide sequence ID" value="NZ_BMYD01000002.1"/>
</dbReference>
<dbReference type="PANTHER" id="PTHR44196">
    <property type="entry name" value="DEHYDROGENASE/REDUCTASE SDR FAMILY MEMBER 7B"/>
    <property type="match status" value="1"/>
</dbReference>
<feature type="transmembrane region" description="Helical" evidence="5">
    <location>
        <begin position="12"/>
        <end position="31"/>
    </location>
</feature>